<dbReference type="PANTHER" id="PTHR10857:SF106">
    <property type="entry name" value="C2 DOMAIN-CONTAINING PROTEIN"/>
    <property type="match status" value="1"/>
</dbReference>
<comment type="caution">
    <text evidence="15">The sequence shown here is derived from an EMBL/GenBank/DDBJ whole genome shotgun (WGS) entry which is preliminary data.</text>
</comment>
<evidence type="ECO:0000256" key="8">
    <source>
        <dbReference type="ARBA" id="ARBA00022837"/>
    </source>
</evidence>
<keyword evidence="6" id="KW-0677">Repeat</keyword>
<evidence type="ECO:0000256" key="11">
    <source>
        <dbReference type="ARBA" id="ARBA00023136"/>
    </source>
</evidence>
<gene>
    <name evidence="15" type="ORF">QVD17_01474</name>
</gene>
<dbReference type="Gene3D" id="2.60.40.150">
    <property type="entry name" value="C2 domain"/>
    <property type="match status" value="2"/>
</dbReference>
<dbReference type="GO" id="GO:0046872">
    <property type="term" value="F:metal ion binding"/>
    <property type="evidence" value="ECO:0007669"/>
    <property type="project" value="UniProtKB-KW"/>
</dbReference>
<evidence type="ECO:0000259" key="14">
    <source>
        <dbReference type="PROSITE" id="PS50004"/>
    </source>
</evidence>
<dbReference type="GO" id="GO:0006952">
    <property type="term" value="P:defense response"/>
    <property type="evidence" value="ECO:0007669"/>
    <property type="project" value="UniProtKB-KW"/>
</dbReference>
<evidence type="ECO:0000313" key="16">
    <source>
        <dbReference type="Proteomes" id="UP001229421"/>
    </source>
</evidence>
<dbReference type="InterPro" id="IPR002035">
    <property type="entry name" value="VWF_A"/>
</dbReference>
<keyword evidence="13" id="KW-1133">Transmembrane helix</keyword>
<dbReference type="Pfam" id="PF00106">
    <property type="entry name" value="adh_short"/>
    <property type="match status" value="2"/>
</dbReference>
<dbReference type="CDD" id="cd04048">
    <property type="entry name" value="C2A_Copine"/>
    <property type="match status" value="1"/>
</dbReference>
<dbReference type="InterPro" id="IPR036291">
    <property type="entry name" value="NAD(P)-bd_dom_sf"/>
</dbReference>
<dbReference type="InterPro" id="IPR002347">
    <property type="entry name" value="SDR_fam"/>
</dbReference>
<dbReference type="FunFam" id="2.60.40.150:FF:000168">
    <property type="entry name" value="Protein BONZAI 1"/>
    <property type="match status" value="1"/>
</dbReference>
<dbReference type="FunFam" id="3.40.50.720:FF:000315">
    <property type="entry name" value="(+)-neomenthol dehydrogenase"/>
    <property type="match status" value="1"/>
</dbReference>
<dbReference type="InterPro" id="IPR045052">
    <property type="entry name" value="Copine"/>
</dbReference>
<dbReference type="InterPro" id="IPR000008">
    <property type="entry name" value="C2_dom"/>
</dbReference>
<keyword evidence="10" id="KW-0560">Oxidoreductase</keyword>
<keyword evidence="9" id="KW-0521">NADP</keyword>
<evidence type="ECO:0000256" key="10">
    <source>
        <dbReference type="ARBA" id="ARBA00023002"/>
    </source>
</evidence>
<keyword evidence="7" id="KW-0611">Plant defense</keyword>
<dbReference type="AlphaFoldDB" id="A0AAD8P6T5"/>
<dbReference type="InterPro" id="IPR037768">
    <property type="entry name" value="C2B_Copine"/>
</dbReference>
<reference evidence="15" key="1">
    <citation type="journal article" date="2023" name="bioRxiv">
        <title>Improved chromosome-level genome assembly for marigold (Tagetes erecta).</title>
        <authorList>
            <person name="Jiang F."/>
            <person name="Yuan L."/>
            <person name="Wang S."/>
            <person name="Wang H."/>
            <person name="Xu D."/>
            <person name="Wang A."/>
            <person name="Fan W."/>
        </authorList>
    </citation>
    <scope>NUCLEOTIDE SEQUENCE</scope>
    <source>
        <strain evidence="15">WSJ</strain>
        <tissue evidence="15">Leaf</tissue>
    </source>
</reference>
<dbReference type="SUPFAM" id="SSF53300">
    <property type="entry name" value="vWA-like"/>
    <property type="match status" value="1"/>
</dbReference>
<protein>
    <recommendedName>
        <fullName evidence="14">C2 domain-containing protein</fullName>
    </recommendedName>
</protein>
<dbReference type="Pfam" id="PF00168">
    <property type="entry name" value="C2"/>
    <property type="match status" value="2"/>
</dbReference>
<evidence type="ECO:0000313" key="15">
    <source>
        <dbReference type="EMBL" id="KAK1435708.1"/>
    </source>
</evidence>
<keyword evidence="13" id="KW-0812">Transmembrane</keyword>
<evidence type="ECO:0000256" key="1">
    <source>
        <dbReference type="ARBA" id="ARBA00004193"/>
    </source>
</evidence>
<dbReference type="CDD" id="cd01459">
    <property type="entry name" value="vWA_copine_like"/>
    <property type="match status" value="1"/>
</dbReference>
<accession>A0AAD8P6T5</accession>
<evidence type="ECO:0000256" key="6">
    <source>
        <dbReference type="ARBA" id="ARBA00022737"/>
    </source>
</evidence>
<dbReference type="GO" id="GO:0005886">
    <property type="term" value="C:plasma membrane"/>
    <property type="evidence" value="ECO:0007669"/>
    <property type="project" value="UniProtKB-SubCell"/>
</dbReference>
<dbReference type="GO" id="GO:0016616">
    <property type="term" value="F:oxidoreductase activity, acting on the CH-OH group of donors, NAD or NADP as acceptor"/>
    <property type="evidence" value="ECO:0007669"/>
    <property type="project" value="InterPro"/>
</dbReference>
<comment type="similarity">
    <text evidence="2">Belongs to the short-chain dehydrogenases/reductases (SDR) family.</text>
</comment>
<comment type="subcellular location">
    <subcellularLocation>
        <location evidence="1">Cell membrane</location>
        <topology evidence="1">Lipid-anchor</topology>
    </subcellularLocation>
</comment>
<name>A0AAD8P6T5_TARER</name>
<dbReference type="SMART" id="SM00327">
    <property type="entry name" value="VWA"/>
    <property type="match status" value="1"/>
</dbReference>
<feature type="transmembrane region" description="Helical" evidence="13">
    <location>
        <begin position="318"/>
        <end position="338"/>
    </location>
</feature>
<keyword evidence="12" id="KW-0449">Lipoprotein</keyword>
<dbReference type="PRINTS" id="PR00080">
    <property type="entry name" value="SDRFAMILY"/>
</dbReference>
<evidence type="ECO:0000256" key="3">
    <source>
        <dbReference type="ARBA" id="ARBA00009048"/>
    </source>
</evidence>
<feature type="domain" description="C2" evidence="14">
    <location>
        <begin position="384"/>
        <end position="518"/>
    </location>
</feature>
<keyword evidence="5" id="KW-0479">Metal-binding</keyword>
<dbReference type="Gene3D" id="3.40.50.720">
    <property type="entry name" value="NAD(P)-binding Rossmann-like Domain"/>
    <property type="match status" value="1"/>
</dbReference>
<dbReference type="SUPFAM" id="SSF49562">
    <property type="entry name" value="C2 domain (Calcium/lipid-binding domain, CaLB)"/>
    <property type="match status" value="2"/>
</dbReference>
<dbReference type="GO" id="GO:0005544">
    <property type="term" value="F:calcium-dependent phospholipid binding"/>
    <property type="evidence" value="ECO:0007669"/>
    <property type="project" value="InterPro"/>
</dbReference>
<dbReference type="SUPFAM" id="SSF51735">
    <property type="entry name" value="NAD(P)-binding Rossmann-fold domains"/>
    <property type="match status" value="1"/>
</dbReference>
<dbReference type="CDD" id="cd05324">
    <property type="entry name" value="carb_red_PTCR-like_SDR_c"/>
    <property type="match status" value="1"/>
</dbReference>
<evidence type="ECO:0000256" key="5">
    <source>
        <dbReference type="ARBA" id="ARBA00022723"/>
    </source>
</evidence>
<comment type="similarity">
    <text evidence="3">Belongs to the copine family.</text>
</comment>
<evidence type="ECO:0000256" key="2">
    <source>
        <dbReference type="ARBA" id="ARBA00006484"/>
    </source>
</evidence>
<organism evidence="15 16">
    <name type="scientific">Tagetes erecta</name>
    <name type="common">African marigold</name>
    <dbReference type="NCBI Taxonomy" id="13708"/>
    <lineage>
        <taxon>Eukaryota</taxon>
        <taxon>Viridiplantae</taxon>
        <taxon>Streptophyta</taxon>
        <taxon>Embryophyta</taxon>
        <taxon>Tracheophyta</taxon>
        <taxon>Spermatophyta</taxon>
        <taxon>Magnoliopsida</taxon>
        <taxon>eudicotyledons</taxon>
        <taxon>Gunneridae</taxon>
        <taxon>Pentapetalae</taxon>
        <taxon>asterids</taxon>
        <taxon>campanulids</taxon>
        <taxon>Asterales</taxon>
        <taxon>Asteraceae</taxon>
        <taxon>Asteroideae</taxon>
        <taxon>Heliantheae alliance</taxon>
        <taxon>Tageteae</taxon>
        <taxon>Tagetes</taxon>
    </lineage>
</organism>
<dbReference type="CDD" id="cd04047">
    <property type="entry name" value="C2B_Copine"/>
    <property type="match status" value="1"/>
</dbReference>
<dbReference type="Pfam" id="PF07002">
    <property type="entry name" value="Copine"/>
    <property type="match status" value="1"/>
</dbReference>
<evidence type="ECO:0000256" key="7">
    <source>
        <dbReference type="ARBA" id="ARBA00022821"/>
    </source>
</evidence>
<dbReference type="PRINTS" id="PR00081">
    <property type="entry name" value="GDHRDH"/>
</dbReference>
<dbReference type="SMART" id="SM00239">
    <property type="entry name" value="C2"/>
    <property type="match status" value="2"/>
</dbReference>
<keyword evidence="16" id="KW-1185">Reference proteome</keyword>
<evidence type="ECO:0000256" key="9">
    <source>
        <dbReference type="ARBA" id="ARBA00022857"/>
    </source>
</evidence>
<keyword evidence="11 13" id="KW-0472">Membrane</keyword>
<dbReference type="PROSITE" id="PS50004">
    <property type="entry name" value="C2"/>
    <property type="match status" value="2"/>
</dbReference>
<dbReference type="InterPro" id="IPR036465">
    <property type="entry name" value="vWFA_dom_sf"/>
</dbReference>
<evidence type="ECO:0000256" key="13">
    <source>
        <dbReference type="SAM" id="Phobius"/>
    </source>
</evidence>
<dbReference type="InterPro" id="IPR010734">
    <property type="entry name" value="Copine_C"/>
</dbReference>
<dbReference type="GO" id="GO:0071277">
    <property type="term" value="P:cellular response to calcium ion"/>
    <property type="evidence" value="ECO:0007669"/>
    <property type="project" value="TreeGrafter"/>
</dbReference>
<proteinExistence type="inferred from homology"/>
<dbReference type="InterPro" id="IPR045313">
    <property type="entry name" value="CBR1-like"/>
</dbReference>
<feature type="domain" description="C2" evidence="14">
    <location>
        <begin position="534"/>
        <end position="659"/>
    </location>
</feature>
<evidence type="ECO:0000256" key="4">
    <source>
        <dbReference type="ARBA" id="ARBA00022475"/>
    </source>
</evidence>
<keyword evidence="4" id="KW-1003">Cell membrane</keyword>
<dbReference type="EMBL" id="JAUHHV010000001">
    <property type="protein sequence ID" value="KAK1435708.1"/>
    <property type="molecule type" value="Genomic_DNA"/>
</dbReference>
<dbReference type="PANTHER" id="PTHR10857">
    <property type="entry name" value="COPINE"/>
    <property type="match status" value="1"/>
</dbReference>
<keyword evidence="8" id="KW-0106">Calcium</keyword>
<evidence type="ECO:0000256" key="12">
    <source>
        <dbReference type="ARBA" id="ARBA00023288"/>
    </source>
</evidence>
<dbReference type="InterPro" id="IPR035892">
    <property type="entry name" value="C2_domain_sf"/>
</dbReference>
<dbReference type="Proteomes" id="UP001229421">
    <property type="component" value="Unassembled WGS sequence"/>
</dbReference>
<sequence>MDQTENKKERAKERREKRRQEISLLRSIPYSGNQRWWSAETIAVVTGANRGIGFEITHQLALQGITVILTSREVAVGEESAKVLQEGGLDVGFHQLDIVDDESIKSFCDWVKEKYGGIDILINNAGVNHNIGSDNSVEAAETIINTNYYGTKKMIKAAIPLMRPSAQGARIVTVSSRLGRLNGKRNRISDDGLRNQLEDVDNLSEELIDATMTKFLEQVKDGTWTSGGWPQTNTDYSLSKLAVNAFTRVMAKKLSTRSESEKIYINCYCPGMVKTAMTGWAGQVTPEEGADTAIWLSLLPDQAVNGKFFAERLITRQLIIWIFLYLHLLACNIPPLSLSLNSSSQFQFNFISYSTQPAMGNCFSGGGHGQFAVGGTSSALDTHGRNEAVDNFFKSRDYNGLFYQIELSLSATNLRDRDVFSKSDPIAVVYIKGKDGSLQELGRTEVVLNSLNPQWITKVKVTYCFEMVQTLIFRVYDVDSQFQGPEVKTLKLDDQQYLGECNCHLSQIVTHPKRSWTADLVRIAESTEATRTNKLGQLTVYAEEELVSKTTAELTFRCSDLENKDFFSKSDPFLVISKNVASGTTVPICRTEVLKNNLKPEWKPIFINISQVGRKDNPLIIECFNFNSNGKHDLLGQAQKSLAELEKLSSSKEGENLCLPITVGKDHQTKVLKGQLFVEKYSESVHHTFLDYIVGGCELNFMVAIDFTASNGNPRLPDSLHYIDYSGRPNAYQKAIQEVGGVLQFYDHDKKFPAWGFGARPIDGPVSHCFNLNGSSGINPTVAGIQGIMTAYQQALSNVSLAGPTLFGHVITSAATIASQSVAANEHKYFVLLIITDGVITDLQETMDALVKASDLPLSILIVGVGGADFKEMEILDADKGEKLQSTTGRVASRDIVQFVPFRDVQGEEMSVAQSLLAELPSQFLTYMRNNGIQPKTKLQTT</sequence>